<keyword evidence="12 13" id="KW-0460">Magnesium</keyword>
<evidence type="ECO:0000256" key="14">
    <source>
        <dbReference type="SAM" id="MobiDB-lite"/>
    </source>
</evidence>
<dbReference type="EC" id="2.4.2.8" evidence="5 13"/>
<keyword evidence="15" id="KW-0812">Transmembrane</keyword>
<organism evidence="17 18">
    <name type="scientific">Cyanidiococcus yangmingshanensis</name>
    <dbReference type="NCBI Taxonomy" id="2690220"/>
    <lineage>
        <taxon>Eukaryota</taxon>
        <taxon>Rhodophyta</taxon>
        <taxon>Bangiophyceae</taxon>
        <taxon>Cyanidiales</taxon>
        <taxon>Cyanidiaceae</taxon>
        <taxon>Cyanidiococcus</taxon>
    </lineage>
</organism>
<evidence type="ECO:0000259" key="16">
    <source>
        <dbReference type="Pfam" id="PF00156"/>
    </source>
</evidence>
<dbReference type="GO" id="GO:0005829">
    <property type="term" value="C:cytosol"/>
    <property type="evidence" value="ECO:0007669"/>
    <property type="project" value="TreeGrafter"/>
</dbReference>
<keyword evidence="10 13" id="KW-0660">Purine salvage</keyword>
<proteinExistence type="inferred from homology"/>
<dbReference type="InterPro" id="IPR000836">
    <property type="entry name" value="PRTase_dom"/>
</dbReference>
<dbReference type="PANTHER" id="PTHR43340">
    <property type="entry name" value="HYPOXANTHINE-GUANINE PHOSPHORIBOSYLTRANSFERASE"/>
    <property type="match status" value="1"/>
</dbReference>
<evidence type="ECO:0000313" key="17">
    <source>
        <dbReference type="EMBL" id="KAF6001841.1"/>
    </source>
</evidence>
<dbReference type="CDD" id="cd06223">
    <property type="entry name" value="PRTases_typeI"/>
    <property type="match status" value="1"/>
</dbReference>
<dbReference type="NCBIfam" id="TIGR01203">
    <property type="entry name" value="HGPRTase"/>
    <property type="match status" value="1"/>
</dbReference>
<evidence type="ECO:0000256" key="7">
    <source>
        <dbReference type="ARBA" id="ARBA00022676"/>
    </source>
</evidence>
<keyword evidence="9 13" id="KW-0479">Metal-binding</keyword>
<comment type="pathway">
    <text evidence="3 13">Purine metabolism; IMP biosynthesis via salvage pathway; IMP from hypoxanthine: step 1/1.</text>
</comment>
<name>A0A7J7IHP4_9RHOD</name>
<dbReference type="GO" id="GO:0004422">
    <property type="term" value="F:hypoxanthine phosphoribosyltransferase activity"/>
    <property type="evidence" value="ECO:0007669"/>
    <property type="project" value="InterPro"/>
</dbReference>
<dbReference type="EMBL" id="VWRR01000013">
    <property type="protein sequence ID" value="KAF6001841.1"/>
    <property type="molecule type" value="Genomic_DNA"/>
</dbReference>
<keyword evidence="6 13" id="KW-0963">Cytoplasm</keyword>
<evidence type="ECO:0000256" key="4">
    <source>
        <dbReference type="ARBA" id="ARBA00008391"/>
    </source>
</evidence>
<gene>
    <name evidence="17" type="ORF">F1559_004164</name>
</gene>
<dbReference type="OrthoDB" id="9449045at2759"/>
<dbReference type="Pfam" id="PF00156">
    <property type="entry name" value="Pribosyltran"/>
    <property type="match status" value="1"/>
</dbReference>
<dbReference type="Gene3D" id="3.40.50.2020">
    <property type="match status" value="1"/>
</dbReference>
<evidence type="ECO:0000256" key="10">
    <source>
        <dbReference type="ARBA" id="ARBA00022726"/>
    </source>
</evidence>
<comment type="caution">
    <text evidence="17">The sequence shown here is derived from an EMBL/GenBank/DDBJ whole genome shotgun (WGS) entry which is preliminary data.</text>
</comment>
<dbReference type="GO" id="GO:0006178">
    <property type="term" value="P:guanine salvage"/>
    <property type="evidence" value="ECO:0007669"/>
    <property type="project" value="TreeGrafter"/>
</dbReference>
<dbReference type="AlphaFoldDB" id="A0A7J7IHP4"/>
<dbReference type="InterPro" id="IPR050408">
    <property type="entry name" value="HGPRT"/>
</dbReference>
<comment type="similarity">
    <text evidence="4 13">Belongs to the purine/pyrimidine phosphoribosyltransferase family.</text>
</comment>
<evidence type="ECO:0000256" key="13">
    <source>
        <dbReference type="RuleBase" id="RU364099"/>
    </source>
</evidence>
<dbReference type="GO" id="GO:0000287">
    <property type="term" value="F:magnesium ion binding"/>
    <property type="evidence" value="ECO:0007669"/>
    <property type="project" value="TreeGrafter"/>
</dbReference>
<dbReference type="GO" id="GO:0032263">
    <property type="term" value="P:GMP salvage"/>
    <property type="evidence" value="ECO:0007669"/>
    <property type="project" value="TreeGrafter"/>
</dbReference>
<keyword evidence="15" id="KW-0472">Membrane</keyword>
<evidence type="ECO:0000256" key="1">
    <source>
        <dbReference type="ARBA" id="ARBA00001946"/>
    </source>
</evidence>
<dbReference type="GO" id="GO:0032264">
    <property type="term" value="P:IMP salvage"/>
    <property type="evidence" value="ECO:0007669"/>
    <property type="project" value="UniProtKB-UniPathway"/>
</dbReference>
<evidence type="ECO:0000256" key="9">
    <source>
        <dbReference type="ARBA" id="ARBA00022723"/>
    </source>
</evidence>
<evidence type="ECO:0000256" key="3">
    <source>
        <dbReference type="ARBA" id="ARBA00004669"/>
    </source>
</evidence>
<dbReference type="UniPathway" id="UPA00591">
    <property type="reaction ID" value="UER00648"/>
</dbReference>
<sequence length="199" mass="22475">MDRENSQDSGSPRNDLAESPSYWMDHVGPVLLSESMIKTRVAELGRQISADYSRIAPEFVIIGILTGSFIFLADLARKITHPLRIYFARAKSYSGIHSTGSVWLHDFELLDVRDKHVLIVEDIVDTGKTLKAIAEELGRRGALSVQFCAFISKQTERKDEGVPEVRYVGFVCPDRFVVGYGLDCDERFRQLPFVGIYRS</sequence>
<evidence type="ECO:0000256" key="8">
    <source>
        <dbReference type="ARBA" id="ARBA00022679"/>
    </source>
</evidence>
<dbReference type="GO" id="GO:0006166">
    <property type="term" value="P:purine ribonucleoside salvage"/>
    <property type="evidence" value="ECO:0007669"/>
    <property type="project" value="UniProtKB-KW"/>
</dbReference>
<dbReference type="InterPro" id="IPR029057">
    <property type="entry name" value="PRTase-like"/>
</dbReference>
<evidence type="ECO:0000256" key="15">
    <source>
        <dbReference type="SAM" id="Phobius"/>
    </source>
</evidence>
<keyword evidence="7 13" id="KW-0328">Glycosyltransferase</keyword>
<dbReference type="SUPFAM" id="SSF53271">
    <property type="entry name" value="PRTase-like"/>
    <property type="match status" value="1"/>
</dbReference>
<evidence type="ECO:0000256" key="11">
    <source>
        <dbReference type="ARBA" id="ARBA00022741"/>
    </source>
</evidence>
<comment type="cofactor">
    <cofactor evidence="1 13">
        <name>Mg(2+)</name>
        <dbReference type="ChEBI" id="CHEBI:18420"/>
    </cofactor>
</comment>
<dbReference type="InterPro" id="IPR005904">
    <property type="entry name" value="Hxn_phspho_trans"/>
</dbReference>
<keyword evidence="8 13" id="KW-0808">Transferase</keyword>
<dbReference type="GO" id="GO:0000166">
    <property type="term" value="F:nucleotide binding"/>
    <property type="evidence" value="ECO:0007669"/>
    <property type="project" value="UniProtKB-KW"/>
</dbReference>
<evidence type="ECO:0000256" key="5">
    <source>
        <dbReference type="ARBA" id="ARBA00011895"/>
    </source>
</evidence>
<keyword evidence="18" id="KW-1185">Reference proteome</keyword>
<evidence type="ECO:0000256" key="12">
    <source>
        <dbReference type="ARBA" id="ARBA00022842"/>
    </source>
</evidence>
<evidence type="ECO:0000256" key="2">
    <source>
        <dbReference type="ARBA" id="ARBA00004496"/>
    </source>
</evidence>
<keyword evidence="15" id="KW-1133">Transmembrane helix</keyword>
<evidence type="ECO:0000313" key="18">
    <source>
        <dbReference type="Proteomes" id="UP000530660"/>
    </source>
</evidence>
<feature type="region of interest" description="Disordered" evidence="14">
    <location>
        <begin position="1"/>
        <end position="20"/>
    </location>
</feature>
<keyword evidence="11 13" id="KW-0547">Nucleotide-binding</keyword>
<feature type="domain" description="Phosphoribosyltransferase" evidence="16">
    <location>
        <begin position="38"/>
        <end position="183"/>
    </location>
</feature>
<comment type="subcellular location">
    <subcellularLocation>
        <location evidence="2 13">Cytoplasm</location>
    </subcellularLocation>
</comment>
<accession>A0A7J7IHP4</accession>
<reference evidence="17 18" key="1">
    <citation type="journal article" date="2020" name="J. Phycol.">
        <title>Comparative genome analysis reveals Cyanidiococcus gen. nov., a new extremophilic red algal genus sister to Cyanidioschyzon (Cyanidioschyzonaceae, Rhodophyta).</title>
        <authorList>
            <person name="Liu S.-L."/>
            <person name="Chiang Y.-R."/>
            <person name="Yoon H.S."/>
            <person name="Fu H.-Y."/>
        </authorList>
    </citation>
    <scope>NUCLEOTIDE SEQUENCE [LARGE SCALE GENOMIC DNA]</scope>
    <source>
        <strain evidence="17 18">THAL066</strain>
    </source>
</reference>
<feature type="transmembrane region" description="Helical" evidence="15">
    <location>
        <begin position="59"/>
        <end position="76"/>
    </location>
</feature>
<dbReference type="PANTHER" id="PTHR43340:SF1">
    <property type="entry name" value="HYPOXANTHINE PHOSPHORIBOSYLTRANSFERASE"/>
    <property type="match status" value="1"/>
</dbReference>
<dbReference type="GO" id="GO:0046100">
    <property type="term" value="P:hypoxanthine metabolic process"/>
    <property type="evidence" value="ECO:0007669"/>
    <property type="project" value="TreeGrafter"/>
</dbReference>
<protein>
    <recommendedName>
        <fullName evidence="5 13">Hypoxanthine phosphoribosyltransferase</fullName>
        <ecNumber evidence="5 13">2.4.2.8</ecNumber>
    </recommendedName>
</protein>
<evidence type="ECO:0000256" key="6">
    <source>
        <dbReference type="ARBA" id="ARBA00022490"/>
    </source>
</evidence>
<dbReference type="Proteomes" id="UP000530660">
    <property type="component" value="Unassembled WGS sequence"/>
</dbReference>
<comment type="catalytic activity">
    <reaction evidence="13">
        <text>IMP + diphosphate = hypoxanthine + 5-phospho-alpha-D-ribose 1-diphosphate</text>
        <dbReference type="Rhea" id="RHEA:17973"/>
        <dbReference type="ChEBI" id="CHEBI:17368"/>
        <dbReference type="ChEBI" id="CHEBI:33019"/>
        <dbReference type="ChEBI" id="CHEBI:58017"/>
        <dbReference type="ChEBI" id="CHEBI:58053"/>
        <dbReference type="EC" id="2.4.2.8"/>
    </reaction>
</comment>